<dbReference type="SUPFAM" id="SSF100950">
    <property type="entry name" value="NagB/RpiA/CoA transferase-like"/>
    <property type="match status" value="1"/>
</dbReference>
<gene>
    <name evidence="6" type="ORF">B5F17_04345</name>
</gene>
<accession>A0A1Y4LD57</accession>
<dbReference type="PIRSF" id="PIRSF006806">
    <property type="entry name" value="FTHF_cligase"/>
    <property type="match status" value="1"/>
</dbReference>
<comment type="similarity">
    <text evidence="1 5">Belongs to the 5-formyltetrahydrofolate cyclo-ligase family.</text>
</comment>
<dbReference type="NCBIfam" id="TIGR02727">
    <property type="entry name" value="MTHFS_bact"/>
    <property type="match status" value="1"/>
</dbReference>
<keyword evidence="6" id="KW-0436">Ligase</keyword>
<organism evidence="6 7">
    <name type="scientific">Butyricicoccus pullicaecorum</name>
    <dbReference type="NCBI Taxonomy" id="501571"/>
    <lineage>
        <taxon>Bacteria</taxon>
        <taxon>Bacillati</taxon>
        <taxon>Bacillota</taxon>
        <taxon>Clostridia</taxon>
        <taxon>Eubacteriales</taxon>
        <taxon>Butyricicoccaceae</taxon>
        <taxon>Butyricicoccus</taxon>
    </lineage>
</organism>
<dbReference type="GO" id="GO:0046872">
    <property type="term" value="F:metal ion binding"/>
    <property type="evidence" value="ECO:0007669"/>
    <property type="project" value="UniProtKB-KW"/>
</dbReference>
<sequence length="188" mass="21024">MHAEKALLRKKMLALRAAETPEARRLRDRAITEAVCGLDAYQSAHTIFCYCATAEEIATDAIISNALVHGKRVCVPRCERPGEMTAREIHSLHELIPGKFGIREPQADRPIISPEEIDFCIVPCLCADLQGFRLGYGGGYYDRFLCQTSAFTAVLCDFSRLLRTPLPREATDIPCDCIVTERQVHSEK</sequence>
<dbReference type="EC" id="6.3.3.2" evidence="5"/>
<evidence type="ECO:0000256" key="3">
    <source>
        <dbReference type="ARBA" id="ARBA00022840"/>
    </source>
</evidence>
<dbReference type="GO" id="GO:0030272">
    <property type="term" value="F:5-formyltetrahydrofolate cyclo-ligase activity"/>
    <property type="evidence" value="ECO:0007669"/>
    <property type="project" value="UniProtKB-EC"/>
</dbReference>
<comment type="catalytic activity">
    <reaction evidence="5">
        <text>(6S)-5-formyl-5,6,7,8-tetrahydrofolate + ATP = (6R)-5,10-methenyltetrahydrofolate + ADP + phosphate</text>
        <dbReference type="Rhea" id="RHEA:10488"/>
        <dbReference type="ChEBI" id="CHEBI:30616"/>
        <dbReference type="ChEBI" id="CHEBI:43474"/>
        <dbReference type="ChEBI" id="CHEBI:57455"/>
        <dbReference type="ChEBI" id="CHEBI:57457"/>
        <dbReference type="ChEBI" id="CHEBI:456216"/>
        <dbReference type="EC" id="6.3.3.2"/>
    </reaction>
</comment>
<comment type="caution">
    <text evidence="6">The sequence shown here is derived from an EMBL/GenBank/DDBJ whole genome shotgun (WGS) entry which is preliminary data.</text>
</comment>
<keyword evidence="5" id="KW-0479">Metal-binding</keyword>
<dbReference type="EMBL" id="NFKK01000003">
    <property type="protein sequence ID" value="OUP53820.1"/>
    <property type="molecule type" value="Genomic_DNA"/>
</dbReference>
<name>A0A1Y4LD57_9FIRM</name>
<dbReference type="Pfam" id="PF01812">
    <property type="entry name" value="5-FTHF_cyc-lig"/>
    <property type="match status" value="1"/>
</dbReference>
<dbReference type="InterPro" id="IPR024185">
    <property type="entry name" value="FTHF_cligase-like_sf"/>
</dbReference>
<evidence type="ECO:0000313" key="7">
    <source>
        <dbReference type="Proteomes" id="UP000195897"/>
    </source>
</evidence>
<evidence type="ECO:0000256" key="2">
    <source>
        <dbReference type="ARBA" id="ARBA00022741"/>
    </source>
</evidence>
<keyword evidence="2 4" id="KW-0547">Nucleotide-binding</keyword>
<evidence type="ECO:0000313" key="6">
    <source>
        <dbReference type="EMBL" id="OUP53820.1"/>
    </source>
</evidence>
<evidence type="ECO:0000256" key="1">
    <source>
        <dbReference type="ARBA" id="ARBA00010638"/>
    </source>
</evidence>
<keyword evidence="3 4" id="KW-0067">ATP-binding</keyword>
<evidence type="ECO:0000256" key="4">
    <source>
        <dbReference type="PIRSR" id="PIRSR006806-1"/>
    </source>
</evidence>
<dbReference type="InterPro" id="IPR002698">
    <property type="entry name" value="FTHF_cligase"/>
</dbReference>
<dbReference type="RefSeq" id="WP_087371195.1">
    <property type="nucleotide sequence ID" value="NZ_NFKK01000003.1"/>
</dbReference>
<dbReference type="PANTHER" id="PTHR23407">
    <property type="entry name" value="ATPASE INHIBITOR/5-FORMYLTETRAHYDROFOLATE CYCLO-LIGASE"/>
    <property type="match status" value="1"/>
</dbReference>
<dbReference type="AlphaFoldDB" id="A0A1Y4LD57"/>
<dbReference type="GO" id="GO:0009396">
    <property type="term" value="P:folic acid-containing compound biosynthetic process"/>
    <property type="evidence" value="ECO:0007669"/>
    <property type="project" value="TreeGrafter"/>
</dbReference>
<dbReference type="PANTHER" id="PTHR23407:SF1">
    <property type="entry name" value="5-FORMYLTETRAHYDROFOLATE CYCLO-LIGASE"/>
    <property type="match status" value="1"/>
</dbReference>
<dbReference type="Proteomes" id="UP000195897">
    <property type="component" value="Unassembled WGS sequence"/>
</dbReference>
<protein>
    <recommendedName>
        <fullName evidence="5">5-formyltetrahydrofolate cyclo-ligase</fullName>
        <ecNumber evidence="5">6.3.3.2</ecNumber>
    </recommendedName>
</protein>
<dbReference type="Gene3D" id="3.40.50.10420">
    <property type="entry name" value="NagB/RpiA/CoA transferase-like"/>
    <property type="match status" value="1"/>
</dbReference>
<feature type="binding site" evidence="4">
    <location>
        <begin position="133"/>
        <end position="141"/>
    </location>
    <ligand>
        <name>ATP</name>
        <dbReference type="ChEBI" id="CHEBI:30616"/>
    </ligand>
</feature>
<proteinExistence type="inferred from homology"/>
<dbReference type="InterPro" id="IPR037171">
    <property type="entry name" value="NagB/RpiA_transferase-like"/>
</dbReference>
<feature type="binding site" evidence="4">
    <location>
        <begin position="5"/>
        <end position="9"/>
    </location>
    <ligand>
        <name>ATP</name>
        <dbReference type="ChEBI" id="CHEBI:30616"/>
    </ligand>
</feature>
<evidence type="ECO:0000256" key="5">
    <source>
        <dbReference type="RuleBase" id="RU361279"/>
    </source>
</evidence>
<comment type="cofactor">
    <cofactor evidence="5">
        <name>Mg(2+)</name>
        <dbReference type="ChEBI" id="CHEBI:18420"/>
    </cofactor>
</comment>
<feature type="binding site" evidence="4">
    <location>
        <position position="56"/>
    </location>
    <ligand>
        <name>substrate</name>
    </ligand>
</feature>
<dbReference type="GO" id="GO:0005524">
    <property type="term" value="F:ATP binding"/>
    <property type="evidence" value="ECO:0007669"/>
    <property type="project" value="UniProtKB-KW"/>
</dbReference>
<keyword evidence="5" id="KW-0460">Magnesium</keyword>
<reference evidence="7" key="1">
    <citation type="submission" date="2017-04" db="EMBL/GenBank/DDBJ databases">
        <title>Function of individual gut microbiota members based on whole genome sequencing of pure cultures obtained from chicken caecum.</title>
        <authorList>
            <person name="Medvecky M."/>
            <person name="Cejkova D."/>
            <person name="Polansky O."/>
            <person name="Karasova D."/>
            <person name="Kubasova T."/>
            <person name="Cizek A."/>
            <person name="Rychlik I."/>
        </authorList>
    </citation>
    <scope>NUCLEOTIDE SEQUENCE [LARGE SCALE GENOMIC DNA]</scope>
    <source>
        <strain evidence="7">An180</strain>
    </source>
</reference>
<dbReference type="GO" id="GO:0035999">
    <property type="term" value="P:tetrahydrofolate interconversion"/>
    <property type="evidence" value="ECO:0007669"/>
    <property type="project" value="TreeGrafter"/>
</dbReference>